<name>A0A511BBZ3_9PROT</name>
<keyword evidence="2" id="KW-1185">Reference proteome</keyword>
<proteinExistence type="predicted"/>
<dbReference type="RefSeq" id="WP_146863758.1">
    <property type="nucleotide sequence ID" value="NZ_BARK01000028.1"/>
</dbReference>
<protein>
    <submittedName>
        <fullName evidence="1">Uncharacterized protein</fullName>
    </submittedName>
</protein>
<gene>
    <name evidence="1" type="ORF">GKA01_25380</name>
</gene>
<accession>A0A511BBZ3</accession>
<dbReference type="EMBL" id="BJVA01000022">
    <property type="protein sequence ID" value="GEK97341.1"/>
    <property type="molecule type" value="Genomic_DNA"/>
</dbReference>
<evidence type="ECO:0000313" key="2">
    <source>
        <dbReference type="Proteomes" id="UP000321079"/>
    </source>
</evidence>
<dbReference type="AlphaFoldDB" id="A0A511BBZ3"/>
<comment type="caution">
    <text evidence="1">The sequence shown here is derived from an EMBL/GenBank/DDBJ whole genome shotgun (WGS) entry which is preliminary data.</text>
</comment>
<evidence type="ECO:0000313" key="1">
    <source>
        <dbReference type="EMBL" id="GEK97341.1"/>
    </source>
</evidence>
<sequence>MTLDRVSSGVTDSGLILVVGDVLKVGGGGAAIDITLTGGSVMASSGGVVSGTMIMSGDIEFWTSEASRLA</sequence>
<reference evidence="1 2" key="1">
    <citation type="submission" date="2019-07" db="EMBL/GenBank/DDBJ databases">
        <title>Whole genome shotgun sequence of Gluconobacter kanchanaburiensis NBRC 103587.</title>
        <authorList>
            <person name="Hosoyama A."/>
            <person name="Uohara A."/>
            <person name="Ohji S."/>
            <person name="Ichikawa N."/>
        </authorList>
    </citation>
    <scope>NUCLEOTIDE SEQUENCE [LARGE SCALE GENOMIC DNA]</scope>
    <source>
        <strain evidence="1 2">NBRC 103587</strain>
    </source>
</reference>
<organism evidence="1 2">
    <name type="scientific">Gluconobacter kanchanaburiensis NBRC 103587</name>
    <dbReference type="NCBI Taxonomy" id="1307948"/>
    <lineage>
        <taxon>Bacteria</taxon>
        <taxon>Pseudomonadati</taxon>
        <taxon>Pseudomonadota</taxon>
        <taxon>Alphaproteobacteria</taxon>
        <taxon>Acetobacterales</taxon>
        <taxon>Acetobacteraceae</taxon>
        <taxon>Gluconobacter</taxon>
    </lineage>
</organism>
<dbReference type="Proteomes" id="UP000321079">
    <property type="component" value="Unassembled WGS sequence"/>
</dbReference>